<evidence type="ECO:0000256" key="1">
    <source>
        <dbReference type="ARBA" id="ARBA00004496"/>
    </source>
</evidence>
<dbReference type="OMA" id="KSRMFRK"/>
<dbReference type="STRING" id="137246.A0A401TQA4"/>
<proteinExistence type="predicted"/>
<keyword evidence="2" id="KW-0963">Cytoplasm</keyword>
<dbReference type="PANTHER" id="PTHR45783">
    <property type="entry name" value="KINESIN LIGHT CHAIN"/>
    <property type="match status" value="1"/>
</dbReference>
<sequence>MVCPREEKLETLTQDEIVMNTKVVMQGLESLRNEHSSILTSLLDTMHSLHKEHDPSVVQEKSSLLQKSLDNIELGLGEAQ</sequence>
<dbReference type="AlphaFoldDB" id="A0A401TQA4"/>
<protein>
    <submittedName>
        <fullName evidence="5">Uncharacterized protein</fullName>
    </submittedName>
</protein>
<dbReference type="GO" id="GO:0005871">
    <property type="term" value="C:kinesin complex"/>
    <property type="evidence" value="ECO:0007669"/>
    <property type="project" value="InterPro"/>
</dbReference>
<keyword evidence="6" id="KW-1185">Reference proteome</keyword>
<evidence type="ECO:0000313" key="5">
    <source>
        <dbReference type="EMBL" id="GCC44803.1"/>
    </source>
</evidence>
<dbReference type="PANTHER" id="PTHR45783:SF3">
    <property type="entry name" value="KINESIN LIGHT CHAIN"/>
    <property type="match status" value="1"/>
</dbReference>
<dbReference type="Proteomes" id="UP000287033">
    <property type="component" value="Unassembled WGS sequence"/>
</dbReference>
<dbReference type="GO" id="GO:0007018">
    <property type="term" value="P:microtubule-based movement"/>
    <property type="evidence" value="ECO:0007669"/>
    <property type="project" value="TreeGrafter"/>
</dbReference>
<reference evidence="5 6" key="1">
    <citation type="journal article" date="2018" name="Nat. Ecol. Evol.">
        <title>Shark genomes provide insights into elasmobranch evolution and the origin of vertebrates.</title>
        <authorList>
            <person name="Hara Y"/>
            <person name="Yamaguchi K"/>
            <person name="Onimaru K"/>
            <person name="Kadota M"/>
            <person name="Koyanagi M"/>
            <person name="Keeley SD"/>
            <person name="Tatsumi K"/>
            <person name="Tanaka K"/>
            <person name="Motone F"/>
            <person name="Kageyama Y"/>
            <person name="Nozu R"/>
            <person name="Adachi N"/>
            <person name="Nishimura O"/>
            <person name="Nakagawa R"/>
            <person name="Tanegashima C"/>
            <person name="Kiyatake I"/>
            <person name="Matsumoto R"/>
            <person name="Murakumo K"/>
            <person name="Nishida K"/>
            <person name="Terakita A"/>
            <person name="Kuratani S"/>
            <person name="Sato K"/>
            <person name="Hyodo S Kuraku.S."/>
        </authorList>
    </citation>
    <scope>NUCLEOTIDE SEQUENCE [LARGE SCALE GENOMIC DNA]</scope>
</reference>
<dbReference type="InterPro" id="IPR002151">
    <property type="entry name" value="Kinesin_light"/>
</dbReference>
<keyword evidence="3" id="KW-0677">Repeat</keyword>
<dbReference type="GO" id="GO:0019894">
    <property type="term" value="F:kinesin binding"/>
    <property type="evidence" value="ECO:0007669"/>
    <property type="project" value="TreeGrafter"/>
</dbReference>
<name>A0A401TQA4_CHIPU</name>
<comment type="subcellular location">
    <subcellularLocation>
        <location evidence="1">Cytoplasm</location>
    </subcellularLocation>
</comment>
<evidence type="ECO:0000313" key="6">
    <source>
        <dbReference type="Proteomes" id="UP000287033"/>
    </source>
</evidence>
<evidence type="ECO:0000256" key="4">
    <source>
        <dbReference type="ARBA" id="ARBA00022803"/>
    </source>
</evidence>
<dbReference type="OrthoDB" id="413723at2759"/>
<dbReference type="EMBL" id="BEZZ01144021">
    <property type="protein sequence ID" value="GCC44803.1"/>
    <property type="molecule type" value="Genomic_DNA"/>
</dbReference>
<dbReference type="GO" id="GO:0005737">
    <property type="term" value="C:cytoplasm"/>
    <property type="evidence" value="ECO:0007669"/>
    <property type="project" value="UniProtKB-SubCell"/>
</dbReference>
<evidence type="ECO:0000256" key="3">
    <source>
        <dbReference type="ARBA" id="ARBA00022737"/>
    </source>
</evidence>
<comment type="caution">
    <text evidence="5">The sequence shown here is derived from an EMBL/GenBank/DDBJ whole genome shotgun (WGS) entry which is preliminary data.</text>
</comment>
<accession>A0A401TQA4</accession>
<organism evidence="5 6">
    <name type="scientific">Chiloscyllium punctatum</name>
    <name type="common">Brownbanded bambooshark</name>
    <name type="synonym">Hemiscyllium punctatum</name>
    <dbReference type="NCBI Taxonomy" id="137246"/>
    <lineage>
        <taxon>Eukaryota</taxon>
        <taxon>Metazoa</taxon>
        <taxon>Chordata</taxon>
        <taxon>Craniata</taxon>
        <taxon>Vertebrata</taxon>
        <taxon>Chondrichthyes</taxon>
        <taxon>Elasmobranchii</taxon>
        <taxon>Galeomorphii</taxon>
        <taxon>Galeoidea</taxon>
        <taxon>Orectolobiformes</taxon>
        <taxon>Hemiscylliidae</taxon>
        <taxon>Chiloscyllium</taxon>
    </lineage>
</organism>
<keyword evidence="4" id="KW-0802">TPR repeat</keyword>
<evidence type="ECO:0000256" key="2">
    <source>
        <dbReference type="ARBA" id="ARBA00022490"/>
    </source>
</evidence>
<gene>
    <name evidence="5" type="ORF">chiPu_0028940</name>
</gene>
<feature type="non-terminal residue" evidence="5">
    <location>
        <position position="80"/>
    </location>
</feature>